<comment type="function">
    <text evidence="4">A translational regulator that binds mRNA to regulate translation initiation and/or mRNA stability. Usually binds in the 5'-UTR at or near the Shine-Dalgarno sequence preventing ribosome-binding, thus repressing translation. Its main target seems to be the major flagellin gene, while its function is anatagonized by FliW.</text>
</comment>
<dbReference type="Gene3D" id="2.60.40.4380">
    <property type="entry name" value="Translational regulator CsrA"/>
    <property type="match status" value="1"/>
</dbReference>
<comment type="subcellular location">
    <subcellularLocation>
        <location evidence="4">Cytoplasm</location>
    </subcellularLocation>
</comment>
<evidence type="ECO:0000256" key="3">
    <source>
        <dbReference type="ARBA" id="ARBA00022884"/>
    </source>
</evidence>
<reference evidence="5 6" key="1">
    <citation type="submission" date="2023-03" db="EMBL/GenBank/DDBJ databases">
        <title>Bacillus Genome Sequencing.</title>
        <authorList>
            <person name="Dunlap C."/>
        </authorList>
    </citation>
    <scope>NUCLEOTIDE SEQUENCE [LARGE SCALE GENOMIC DNA]</scope>
    <source>
        <strain evidence="5 6">B-4107</strain>
    </source>
</reference>
<evidence type="ECO:0000313" key="6">
    <source>
        <dbReference type="Proteomes" id="UP001341820"/>
    </source>
</evidence>
<comment type="similarity">
    <text evidence="4">Belongs to the CsrA/RsmA family.</text>
</comment>
<gene>
    <name evidence="4 5" type="primary">csrA</name>
    <name evidence="5" type="ORF">P5F74_12895</name>
</gene>
<keyword evidence="4" id="KW-1005">Bacterial flagellum biogenesis</keyword>
<proteinExistence type="inferred from homology"/>
<dbReference type="InterPro" id="IPR003751">
    <property type="entry name" value="CsrA"/>
</dbReference>
<keyword evidence="6" id="KW-1185">Reference proteome</keyword>
<dbReference type="EMBL" id="JAROAS010000026">
    <property type="protein sequence ID" value="MED4129035.1"/>
    <property type="molecule type" value="Genomic_DNA"/>
</dbReference>
<dbReference type="SUPFAM" id="SSF117130">
    <property type="entry name" value="CsrA-like"/>
    <property type="match status" value="1"/>
</dbReference>
<keyword evidence="2 4" id="KW-0810">Translation regulation</keyword>
<dbReference type="InterPro" id="IPR036107">
    <property type="entry name" value="CsrA_sf"/>
</dbReference>
<dbReference type="NCBIfam" id="NF002469">
    <property type="entry name" value="PRK01712.1"/>
    <property type="match status" value="1"/>
</dbReference>
<dbReference type="Proteomes" id="UP001341820">
    <property type="component" value="Unassembled WGS sequence"/>
</dbReference>
<comment type="caution">
    <text evidence="5">The sequence shown here is derived from an EMBL/GenBank/DDBJ whole genome shotgun (WGS) entry which is preliminary data.</text>
</comment>
<evidence type="ECO:0000256" key="2">
    <source>
        <dbReference type="ARBA" id="ARBA00022845"/>
    </source>
</evidence>
<dbReference type="Pfam" id="PF02599">
    <property type="entry name" value="CsrA"/>
    <property type="match status" value="1"/>
</dbReference>
<dbReference type="PANTHER" id="PTHR34984">
    <property type="entry name" value="CARBON STORAGE REGULATOR"/>
    <property type="match status" value="1"/>
</dbReference>
<keyword evidence="3 4" id="KW-0694">RNA-binding</keyword>
<sequence>MLVLSRKVTESICIGDQIELTILEVNGDQVKIGIQAPKSIDIFRKEIVEVIENENKQAVQSVTVDTIKSLFEHKKDS</sequence>
<accession>A0ABU6NLT2</accession>
<comment type="subunit">
    <text evidence="4">Homodimer; the beta-strands of each monomer intercalate to form a hydrophobic core, while the alpha-helices form wings that extend away from the core.</text>
</comment>
<dbReference type="HAMAP" id="MF_00167">
    <property type="entry name" value="CsrA"/>
    <property type="match status" value="1"/>
</dbReference>
<protein>
    <recommendedName>
        <fullName evidence="4">Translational regulator CsrA</fullName>
    </recommendedName>
</protein>
<evidence type="ECO:0000256" key="4">
    <source>
        <dbReference type="HAMAP-Rule" id="MF_00167"/>
    </source>
</evidence>
<dbReference type="NCBIfam" id="TIGR00202">
    <property type="entry name" value="csrA"/>
    <property type="match status" value="1"/>
</dbReference>
<dbReference type="PANTHER" id="PTHR34984:SF1">
    <property type="entry name" value="CARBON STORAGE REGULATOR"/>
    <property type="match status" value="1"/>
</dbReference>
<evidence type="ECO:0000313" key="5">
    <source>
        <dbReference type="EMBL" id="MED4129035.1"/>
    </source>
</evidence>
<keyword evidence="1 4" id="KW-0963">Cytoplasm</keyword>
<name>A0ABU6NLT2_9BACI</name>
<evidence type="ECO:0000256" key="1">
    <source>
        <dbReference type="ARBA" id="ARBA00022490"/>
    </source>
</evidence>
<keyword evidence="4" id="KW-0678">Repressor</keyword>
<dbReference type="RefSeq" id="WP_035394655.1">
    <property type="nucleotide sequence ID" value="NZ_CP042163.1"/>
</dbReference>
<organism evidence="5 6">
    <name type="scientific">Shouchella miscanthi</name>
    <dbReference type="NCBI Taxonomy" id="2598861"/>
    <lineage>
        <taxon>Bacteria</taxon>
        <taxon>Bacillati</taxon>
        <taxon>Bacillota</taxon>
        <taxon>Bacilli</taxon>
        <taxon>Bacillales</taxon>
        <taxon>Bacillaceae</taxon>
        <taxon>Shouchella</taxon>
    </lineage>
</organism>